<dbReference type="InterPro" id="IPR003591">
    <property type="entry name" value="Leu-rich_rpt_typical-subtyp"/>
</dbReference>
<dbReference type="PANTHER" id="PTHR48051">
    <property type="match status" value="1"/>
</dbReference>
<evidence type="ECO:0000256" key="1">
    <source>
        <dbReference type="ARBA" id="ARBA00022614"/>
    </source>
</evidence>
<dbReference type="InterPro" id="IPR050216">
    <property type="entry name" value="LRR_domain-containing"/>
</dbReference>
<dbReference type="AlphaFoldDB" id="A0A8C2D4A1"/>
<dbReference type="InterPro" id="IPR032675">
    <property type="entry name" value="LRR_dom_sf"/>
</dbReference>
<dbReference type="InterPro" id="IPR001611">
    <property type="entry name" value="Leu-rich_rpt"/>
</dbReference>
<dbReference type="SUPFAM" id="SSF52058">
    <property type="entry name" value="L domain-like"/>
    <property type="match status" value="1"/>
</dbReference>
<dbReference type="PANTHER" id="PTHR48051:SF55">
    <property type="entry name" value="MALIGNANT FIBROUS HISTIOCYTOMA-AMPLIFIED SEQUENCE 1 HOMOLOG"/>
    <property type="match status" value="1"/>
</dbReference>
<keyword evidence="2" id="KW-0677">Repeat</keyword>
<accession>A0A8C2D4A1</accession>
<sequence length="261" mass="29806">MVTVKFCCIIAVDVIIANLDQLVLSFNYFCCLKKIKHLYIIHVEMCFKVDLQKNRLKQINGISQLKNLTELNLSRNELSDFPVDITGLYQLEKLYINQNNIKTIPENVFPSLEKLKFLKLSTNRLEKLPQDMNRCQHLNYLNLSNNCLRNLDPLVGLSHLKELYVERNQLAELPELLFLNNSLTLFKANGNPLRKPPQEVCAGGLRDIQSYFAMLEADAPDVCTVKTMFLGSSMAGKSTLCRISITWASGSKIFSLRFPTQ</sequence>
<evidence type="ECO:0000313" key="4">
    <source>
        <dbReference type="Proteomes" id="UP000694701"/>
    </source>
</evidence>
<reference evidence="3" key="1">
    <citation type="submission" date="2025-08" db="UniProtKB">
        <authorList>
            <consortium name="Ensembl"/>
        </authorList>
    </citation>
    <scope>IDENTIFICATION</scope>
</reference>
<keyword evidence="1" id="KW-0433">Leucine-rich repeat</keyword>
<evidence type="ECO:0000256" key="2">
    <source>
        <dbReference type="ARBA" id="ARBA00022737"/>
    </source>
</evidence>
<dbReference type="SMART" id="SM00364">
    <property type="entry name" value="LRR_BAC"/>
    <property type="match status" value="5"/>
</dbReference>
<protein>
    <submittedName>
        <fullName evidence="3">Uncharacterized protein</fullName>
    </submittedName>
</protein>
<dbReference type="GO" id="GO:0005737">
    <property type="term" value="C:cytoplasm"/>
    <property type="evidence" value="ECO:0007669"/>
    <property type="project" value="TreeGrafter"/>
</dbReference>
<dbReference type="Ensembl" id="ENSCCRT00020022676.1">
    <property type="protein sequence ID" value="ENSCCRP00020020648.1"/>
    <property type="gene ID" value="ENSCCRG00020009688.1"/>
</dbReference>
<evidence type="ECO:0000313" key="3">
    <source>
        <dbReference type="Ensembl" id="ENSCCRP00020020648.1"/>
    </source>
</evidence>
<dbReference type="Proteomes" id="UP000694701">
    <property type="component" value="Unplaced"/>
</dbReference>
<dbReference type="SMART" id="SM00369">
    <property type="entry name" value="LRR_TYP"/>
    <property type="match status" value="4"/>
</dbReference>
<dbReference type="PROSITE" id="PS51450">
    <property type="entry name" value="LRR"/>
    <property type="match status" value="3"/>
</dbReference>
<organism evidence="3 4">
    <name type="scientific">Cyprinus carpio</name>
    <name type="common">Common carp</name>
    <dbReference type="NCBI Taxonomy" id="7962"/>
    <lineage>
        <taxon>Eukaryota</taxon>
        <taxon>Metazoa</taxon>
        <taxon>Chordata</taxon>
        <taxon>Craniata</taxon>
        <taxon>Vertebrata</taxon>
        <taxon>Euteleostomi</taxon>
        <taxon>Actinopterygii</taxon>
        <taxon>Neopterygii</taxon>
        <taxon>Teleostei</taxon>
        <taxon>Ostariophysi</taxon>
        <taxon>Cypriniformes</taxon>
        <taxon>Cyprinidae</taxon>
        <taxon>Cyprininae</taxon>
        <taxon>Cyprinus</taxon>
    </lineage>
</organism>
<name>A0A8C2D4A1_CYPCA</name>
<dbReference type="Gene3D" id="3.80.10.10">
    <property type="entry name" value="Ribonuclease Inhibitor"/>
    <property type="match status" value="1"/>
</dbReference>
<dbReference type="Pfam" id="PF13855">
    <property type="entry name" value="LRR_8"/>
    <property type="match status" value="1"/>
</dbReference>
<dbReference type="InterPro" id="IPR025875">
    <property type="entry name" value="Leu-rich_rpt_4"/>
</dbReference>
<proteinExistence type="predicted"/>
<dbReference type="Pfam" id="PF12799">
    <property type="entry name" value="LRR_4"/>
    <property type="match status" value="1"/>
</dbReference>